<dbReference type="Proteomes" id="UP000281553">
    <property type="component" value="Unassembled WGS sequence"/>
</dbReference>
<sequence>MEETAVQTTPSLEDSVLQPQVATSNSIQSEVAICVDDQNVAIHPVECSKSNTQQVALENLEAAGFDVKIRAPVLEEVAMTKVLPQVPPLPTERSSSLLATAQVETEGI</sequence>
<name>A0A3P7P6L7_DIBLA</name>
<protein>
    <submittedName>
        <fullName evidence="2">Uncharacterized protein</fullName>
    </submittedName>
</protein>
<proteinExistence type="predicted"/>
<reference evidence="2 3" key="1">
    <citation type="submission" date="2018-11" db="EMBL/GenBank/DDBJ databases">
        <authorList>
            <consortium name="Pathogen Informatics"/>
        </authorList>
    </citation>
    <scope>NUCLEOTIDE SEQUENCE [LARGE SCALE GENOMIC DNA]</scope>
</reference>
<evidence type="ECO:0000313" key="3">
    <source>
        <dbReference type="Proteomes" id="UP000281553"/>
    </source>
</evidence>
<accession>A0A3P7P6L7</accession>
<organism evidence="2 3">
    <name type="scientific">Dibothriocephalus latus</name>
    <name type="common">Fish tapeworm</name>
    <name type="synonym">Diphyllobothrium latum</name>
    <dbReference type="NCBI Taxonomy" id="60516"/>
    <lineage>
        <taxon>Eukaryota</taxon>
        <taxon>Metazoa</taxon>
        <taxon>Spiralia</taxon>
        <taxon>Lophotrochozoa</taxon>
        <taxon>Platyhelminthes</taxon>
        <taxon>Cestoda</taxon>
        <taxon>Eucestoda</taxon>
        <taxon>Diphyllobothriidea</taxon>
        <taxon>Diphyllobothriidae</taxon>
        <taxon>Dibothriocephalus</taxon>
    </lineage>
</organism>
<evidence type="ECO:0000313" key="2">
    <source>
        <dbReference type="EMBL" id="VDN44528.1"/>
    </source>
</evidence>
<gene>
    <name evidence="2" type="ORF">DILT_LOCUS19359</name>
</gene>
<evidence type="ECO:0000256" key="1">
    <source>
        <dbReference type="SAM" id="MobiDB-lite"/>
    </source>
</evidence>
<feature type="compositionally biased region" description="Polar residues" evidence="1">
    <location>
        <begin position="92"/>
        <end position="108"/>
    </location>
</feature>
<keyword evidence="3" id="KW-1185">Reference proteome</keyword>
<dbReference type="EMBL" id="UYRU01111962">
    <property type="protein sequence ID" value="VDN44528.1"/>
    <property type="molecule type" value="Genomic_DNA"/>
</dbReference>
<dbReference type="AlphaFoldDB" id="A0A3P7P6L7"/>
<feature type="region of interest" description="Disordered" evidence="1">
    <location>
        <begin position="86"/>
        <end position="108"/>
    </location>
</feature>